<dbReference type="InterPro" id="IPR043519">
    <property type="entry name" value="NT_sf"/>
</dbReference>
<dbReference type="Pfam" id="PF04607">
    <property type="entry name" value="RelA_SpoT"/>
    <property type="match status" value="1"/>
</dbReference>
<reference evidence="2 3" key="1">
    <citation type="submission" date="2017-11" db="EMBL/GenBank/DDBJ databases">
        <title>Draft genome sequences of strains TRE 1, TRE D, TRE H and TRI 7, isolated from tamarins, belonging to four potential novel Bifidobacterium species.</title>
        <authorList>
            <person name="Mattarelli P."/>
            <person name="Modesto M."/>
            <person name="Bonetti A."/>
            <person name="Puglisi E."/>
            <person name="Morelli L."/>
        </authorList>
    </citation>
    <scope>NUCLEOTIDE SEQUENCE [LARGE SCALE GENOMIC DNA]</scope>
    <source>
        <strain evidence="3">TRED</strain>
    </source>
</reference>
<dbReference type="OrthoDB" id="9789634at2"/>
<evidence type="ECO:0000259" key="1">
    <source>
        <dbReference type="SMART" id="SM00954"/>
    </source>
</evidence>
<comment type="caution">
    <text evidence="2">The sequence shown here is derived from an EMBL/GenBank/DDBJ whole genome shotgun (WGS) entry which is preliminary data.</text>
</comment>
<proteinExistence type="predicted"/>
<dbReference type="SMART" id="SM00954">
    <property type="entry name" value="RelA_SpoT"/>
    <property type="match status" value="1"/>
</dbReference>
<sequence>MPLFRYILMRMDDEFKVPPKPWTGASIKALRDEIVRGGEEVPGLSYQTVYVWYSRVLLDVVDRLGRVDYVGIIGEQPEISFRVKTVDTLRDKLIRQDSTPLYRIHDIIGARVTASMTLQQQNDLVQAIAALFPKHQISDMREHPHSGYRGVHVIAGLPRGIFAEIQIRTLPQDAWANCYEAIADRYGREIRYGEYPDSPKGRELVQAIQGTSDGIRSLELLDSEQGIAVGDILDNVTKMMRHLTEYYHAPNPQELEKIIKIANNTGSLMLKLGGEHGRNGNPVQPEDR</sequence>
<dbReference type="InterPro" id="IPR052366">
    <property type="entry name" value="GTP_Pyrophosphokinase"/>
</dbReference>
<dbReference type="InterPro" id="IPR007685">
    <property type="entry name" value="RelA_SpoT"/>
</dbReference>
<dbReference type="PANTHER" id="PTHR47837:SF1">
    <property type="entry name" value="GTP PYROPHOSPHOKINASE YJBM"/>
    <property type="match status" value="1"/>
</dbReference>
<evidence type="ECO:0000313" key="3">
    <source>
        <dbReference type="Proteomes" id="UP000228755"/>
    </source>
</evidence>
<dbReference type="CDD" id="cd05399">
    <property type="entry name" value="NT_Rel-Spo_like"/>
    <property type="match status" value="1"/>
</dbReference>
<dbReference type="GO" id="GO:0015969">
    <property type="term" value="P:guanosine tetraphosphate metabolic process"/>
    <property type="evidence" value="ECO:0007669"/>
    <property type="project" value="InterPro"/>
</dbReference>
<accession>A0A2M9HT33</accession>
<dbReference type="Proteomes" id="UP000228755">
    <property type="component" value="Unassembled WGS sequence"/>
</dbReference>
<evidence type="ECO:0000313" key="2">
    <source>
        <dbReference type="EMBL" id="PJM79967.1"/>
    </source>
</evidence>
<organism evidence="2 3">
    <name type="scientific">Bifidobacterium scaligerum</name>
    <dbReference type="NCBI Taxonomy" id="2052656"/>
    <lineage>
        <taxon>Bacteria</taxon>
        <taxon>Bacillati</taxon>
        <taxon>Actinomycetota</taxon>
        <taxon>Actinomycetes</taxon>
        <taxon>Bifidobacteriales</taxon>
        <taxon>Bifidobacteriaceae</taxon>
        <taxon>Bifidobacterium</taxon>
    </lineage>
</organism>
<dbReference type="Gene3D" id="3.30.460.10">
    <property type="entry name" value="Beta Polymerase, domain 2"/>
    <property type="match status" value="1"/>
</dbReference>
<dbReference type="AlphaFoldDB" id="A0A2M9HT33"/>
<dbReference type="PANTHER" id="PTHR47837">
    <property type="entry name" value="GTP PYROPHOSPHOKINASE YJBM"/>
    <property type="match status" value="1"/>
</dbReference>
<name>A0A2M9HT33_9BIFI</name>
<protein>
    <recommendedName>
        <fullName evidence="1">RelA/SpoT domain-containing protein</fullName>
    </recommendedName>
</protein>
<keyword evidence="3" id="KW-1185">Reference proteome</keyword>
<dbReference type="EMBL" id="PGLQ01000001">
    <property type="protein sequence ID" value="PJM79967.1"/>
    <property type="molecule type" value="Genomic_DNA"/>
</dbReference>
<dbReference type="SUPFAM" id="SSF81301">
    <property type="entry name" value="Nucleotidyltransferase"/>
    <property type="match status" value="1"/>
</dbReference>
<feature type="domain" description="RelA/SpoT" evidence="1">
    <location>
        <begin position="81"/>
        <end position="190"/>
    </location>
</feature>
<gene>
    <name evidence="2" type="ORF">CUU80_02200</name>
</gene>